<comment type="caution">
    <text evidence="1">The sequence shown here is derived from an EMBL/GenBank/DDBJ whole genome shotgun (WGS) entry which is preliminary data.</text>
</comment>
<gene>
    <name evidence="1" type="ORF">GTP90_20435</name>
</gene>
<dbReference type="RefSeq" id="WP_161085261.1">
    <property type="nucleotide sequence ID" value="NZ_WWCX01000041.1"/>
</dbReference>
<organism evidence="1 2">
    <name type="scientific">Duganella vulcania</name>
    <dbReference type="NCBI Taxonomy" id="2692166"/>
    <lineage>
        <taxon>Bacteria</taxon>
        <taxon>Pseudomonadati</taxon>
        <taxon>Pseudomonadota</taxon>
        <taxon>Betaproteobacteria</taxon>
        <taxon>Burkholderiales</taxon>
        <taxon>Oxalobacteraceae</taxon>
        <taxon>Telluria group</taxon>
        <taxon>Duganella</taxon>
    </lineage>
</organism>
<accession>A0A845GUA1</accession>
<proteinExistence type="predicted"/>
<protein>
    <submittedName>
        <fullName evidence="1">Uncharacterized protein</fullName>
    </submittedName>
</protein>
<dbReference type="Proteomes" id="UP000447355">
    <property type="component" value="Unassembled WGS sequence"/>
</dbReference>
<reference evidence="1" key="1">
    <citation type="submission" date="2019-12" db="EMBL/GenBank/DDBJ databases">
        <title>Novel species isolated from a subtropical stream in China.</title>
        <authorList>
            <person name="Lu H."/>
        </authorList>
    </citation>
    <scope>NUCLEOTIDE SEQUENCE [LARGE SCALE GENOMIC DNA]</scope>
    <source>
        <strain evidence="1">FT81W</strain>
    </source>
</reference>
<evidence type="ECO:0000313" key="1">
    <source>
        <dbReference type="EMBL" id="MYM96237.1"/>
    </source>
</evidence>
<dbReference type="AlphaFoldDB" id="A0A845GUA1"/>
<dbReference type="EMBL" id="WWCX01000041">
    <property type="protein sequence ID" value="MYM96237.1"/>
    <property type="molecule type" value="Genomic_DNA"/>
</dbReference>
<evidence type="ECO:0000313" key="2">
    <source>
        <dbReference type="Proteomes" id="UP000447355"/>
    </source>
</evidence>
<name>A0A845GUA1_9BURK</name>
<sequence>MQTSEMVIGGIVLLLMLKNRNQRTQALQAAARSEYDYLHDPTTWGADQWARLYADDLLPTDAQSSFTIYAATGQANVGQATGFNGVIGYKEHGGVL</sequence>